<proteinExistence type="predicted"/>
<gene>
    <name evidence="2" type="ORF">CUROG_09905</name>
</gene>
<evidence type="ECO:0000313" key="3">
    <source>
        <dbReference type="Proteomes" id="UP000326711"/>
    </source>
</evidence>
<evidence type="ECO:0000313" key="2">
    <source>
        <dbReference type="EMBL" id="QFQ03321.1"/>
    </source>
</evidence>
<evidence type="ECO:0000256" key="1">
    <source>
        <dbReference type="SAM" id="Phobius"/>
    </source>
</evidence>
<dbReference type="AlphaFoldDB" id="A0A5J6ZAM2"/>
<keyword evidence="1" id="KW-0472">Membrane</keyword>
<feature type="transmembrane region" description="Helical" evidence="1">
    <location>
        <begin position="12"/>
        <end position="32"/>
    </location>
</feature>
<dbReference type="Proteomes" id="UP000326711">
    <property type="component" value="Chromosome"/>
</dbReference>
<dbReference type="PANTHER" id="PTHR36974">
    <property type="entry name" value="MEMBRANE PROTEIN-RELATED"/>
    <property type="match status" value="1"/>
</dbReference>
<feature type="transmembrane region" description="Helical" evidence="1">
    <location>
        <begin position="79"/>
        <end position="100"/>
    </location>
</feature>
<dbReference type="PANTHER" id="PTHR36974:SF1">
    <property type="entry name" value="DOXX FAMILY MEMBRANE PROTEIN"/>
    <property type="match status" value="1"/>
</dbReference>
<keyword evidence="1" id="KW-1133">Transmembrane helix</keyword>
<feature type="transmembrane region" description="Helical" evidence="1">
    <location>
        <begin position="52"/>
        <end position="72"/>
    </location>
</feature>
<keyword evidence="3" id="KW-1185">Reference proteome</keyword>
<organism evidence="2 3">
    <name type="scientific">Corynebacterium urogenitale</name>
    <dbReference type="NCBI Taxonomy" id="2487892"/>
    <lineage>
        <taxon>Bacteria</taxon>
        <taxon>Bacillati</taxon>
        <taxon>Actinomycetota</taxon>
        <taxon>Actinomycetes</taxon>
        <taxon>Mycobacteriales</taxon>
        <taxon>Corynebacteriaceae</taxon>
        <taxon>Corynebacterium</taxon>
    </lineage>
</organism>
<dbReference type="RefSeq" id="WP_201738903.1">
    <property type="nucleotide sequence ID" value="NZ_CP045032.1"/>
</dbReference>
<name>A0A5J6ZAM2_9CORY</name>
<dbReference type="KEGG" id="cuo:CUROG_09905"/>
<protein>
    <recommendedName>
        <fullName evidence="4">DoxX family protein</fullName>
    </recommendedName>
</protein>
<accession>A0A5J6ZAM2</accession>
<sequence length="133" mass="14223">MFSSHTSSERAHRIRAGAWAGVFGAAGVLHFVRPAIFDALVPPDLPGSQRAWTYGSGVAELAMSAALLSTFARPDARPAVGVAGAALLAAVWPGNIKMAWDWRNKPMLPRAIAFARVPLQVPMALSLLSLRRH</sequence>
<keyword evidence="1" id="KW-0812">Transmembrane</keyword>
<dbReference type="EMBL" id="CP045032">
    <property type="protein sequence ID" value="QFQ03321.1"/>
    <property type="molecule type" value="Genomic_DNA"/>
</dbReference>
<reference evidence="3" key="1">
    <citation type="submission" date="2019-10" db="EMBL/GenBank/DDBJ databases">
        <title>Complete genome sequence of Corynebacterium urogenitalis DSM 108747, isolated from the genital tract of a cow.</title>
        <authorList>
            <person name="Ruckert C."/>
            <person name="Ballas P."/>
            <person name="Wagener K."/>
            <person name="Drillich M."/>
            <person name="Kaempfer P."/>
            <person name="Busse H.-J."/>
            <person name="Ehling-Schulz M."/>
        </authorList>
    </citation>
    <scope>NUCLEOTIDE SEQUENCE [LARGE SCALE GENOMIC DNA]</scope>
    <source>
        <strain evidence="3">LMM 1652</strain>
    </source>
</reference>
<evidence type="ECO:0008006" key="4">
    <source>
        <dbReference type="Google" id="ProtNLM"/>
    </source>
</evidence>
<feature type="transmembrane region" description="Helical" evidence="1">
    <location>
        <begin position="112"/>
        <end position="130"/>
    </location>
</feature>